<dbReference type="InterPro" id="IPR023753">
    <property type="entry name" value="FAD/NAD-binding_dom"/>
</dbReference>
<dbReference type="PRINTS" id="PR00368">
    <property type="entry name" value="FADPNR"/>
</dbReference>
<evidence type="ECO:0000313" key="2">
    <source>
        <dbReference type="EMBL" id="KIW64781.1"/>
    </source>
</evidence>
<accession>A0A0D2CHT2</accession>
<dbReference type="Proteomes" id="UP000054266">
    <property type="component" value="Unassembled WGS sequence"/>
</dbReference>
<organism evidence="2 3">
    <name type="scientific">Phialophora macrospora</name>
    <dbReference type="NCBI Taxonomy" id="1851006"/>
    <lineage>
        <taxon>Eukaryota</taxon>
        <taxon>Fungi</taxon>
        <taxon>Dikarya</taxon>
        <taxon>Ascomycota</taxon>
        <taxon>Pezizomycotina</taxon>
        <taxon>Eurotiomycetes</taxon>
        <taxon>Chaetothyriomycetidae</taxon>
        <taxon>Chaetothyriales</taxon>
        <taxon>Herpotrichiellaceae</taxon>
        <taxon>Phialophora</taxon>
    </lineage>
</organism>
<keyword evidence="3" id="KW-1185">Reference proteome</keyword>
<protein>
    <recommendedName>
        <fullName evidence="1">FAD/NAD(P)-binding domain-containing protein</fullName>
    </recommendedName>
</protein>
<dbReference type="Pfam" id="PF07992">
    <property type="entry name" value="Pyr_redox_2"/>
    <property type="match status" value="1"/>
</dbReference>
<dbReference type="SUPFAM" id="SSF51905">
    <property type="entry name" value="FAD/NAD(P)-binding domain"/>
    <property type="match status" value="1"/>
</dbReference>
<dbReference type="PANTHER" id="PTHR38688">
    <property type="entry name" value="PYR_REDOX_2 DOMAIN-CONTAINING PROTEIN"/>
    <property type="match status" value="1"/>
</dbReference>
<dbReference type="GO" id="GO:0016491">
    <property type="term" value="F:oxidoreductase activity"/>
    <property type="evidence" value="ECO:0007669"/>
    <property type="project" value="InterPro"/>
</dbReference>
<dbReference type="EMBL" id="KN846961">
    <property type="protein sequence ID" value="KIW64781.1"/>
    <property type="molecule type" value="Genomic_DNA"/>
</dbReference>
<evidence type="ECO:0000313" key="3">
    <source>
        <dbReference type="Proteomes" id="UP000054266"/>
    </source>
</evidence>
<evidence type="ECO:0000259" key="1">
    <source>
        <dbReference type="Pfam" id="PF07992"/>
    </source>
</evidence>
<sequence length="480" mass="52397">MSLRTSVRHARPIYAPRVGCTHFTACPPWHTSLPIRVVSRPYTTARRSESQPESDKMKYRAVVVGAGPAGIAAVGNLLEQRQNPILWVDDRFDGGRLNRCYRQVPSNTKVKLFVAFFEGLDVFRTIARATPAPNPIRYLQTLDQEKTCHIAEAADACLALTRGLERHDGVTMSKGSVSDASQSENGTWTVTIATPESAYTTASAELLVLCTGSSPTKQPLPVPSLQEISLDDGLNPPILSQILPADTPTTVAVIGASHSAILVLMNLSRLAETTHAHLRILWFTRHALRYAEERDGWIFRDNTGLKGTVATWARENLEAADSPVYQYLQKIETTLESEPTLYQGYLTECTHVIQAVGYTRNPVPRLTVRGDPVSTLKHLGSTGGFADEQGTTINGLYGAGIAWPEKVVDPEGNVEYAVGLAKFMRYLKRVVPEWAGVRENVGKTIRTGSEPAASLHFVRDPKGVESGISTGMGHPMAAKS</sequence>
<name>A0A0D2CHT2_9EURO</name>
<dbReference type="PANTHER" id="PTHR38688:SF1">
    <property type="entry name" value="FAD_NAD(P)-BINDING DOMAIN-CONTAINING PROTEIN"/>
    <property type="match status" value="1"/>
</dbReference>
<dbReference type="HOGENOM" id="CLU_033663_1_0_1"/>
<dbReference type="InterPro" id="IPR036188">
    <property type="entry name" value="FAD/NAD-bd_sf"/>
</dbReference>
<gene>
    <name evidence="2" type="ORF">PV04_09691</name>
</gene>
<dbReference type="STRING" id="5601.A0A0D2CHT2"/>
<dbReference type="Gene3D" id="3.50.50.60">
    <property type="entry name" value="FAD/NAD(P)-binding domain"/>
    <property type="match status" value="1"/>
</dbReference>
<reference evidence="2 3" key="1">
    <citation type="submission" date="2015-01" db="EMBL/GenBank/DDBJ databases">
        <title>The Genome Sequence of Capronia semiimmersa CBS27337.</title>
        <authorList>
            <consortium name="The Broad Institute Genomics Platform"/>
            <person name="Cuomo C."/>
            <person name="de Hoog S."/>
            <person name="Gorbushina A."/>
            <person name="Stielow B."/>
            <person name="Teixiera M."/>
            <person name="Abouelleil A."/>
            <person name="Chapman S.B."/>
            <person name="Priest M."/>
            <person name="Young S.K."/>
            <person name="Wortman J."/>
            <person name="Nusbaum C."/>
            <person name="Birren B."/>
        </authorList>
    </citation>
    <scope>NUCLEOTIDE SEQUENCE [LARGE SCALE GENOMIC DNA]</scope>
    <source>
        <strain evidence="2 3">CBS 27337</strain>
    </source>
</reference>
<feature type="domain" description="FAD/NAD(P)-binding" evidence="1">
    <location>
        <begin position="60"/>
        <end position="362"/>
    </location>
</feature>
<proteinExistence type="predicted"/>
<dbReference type="AlphaFoldDB" id="A0A0D2CHT2"/>
<dbReference type="InterPro" id="IPR053275">
    <property type="entry name" value="Agnestin_monoxygenase"/>
</dbReference>